<dbReference type="OrthoDB" id="6261321at2759"/>
<reference evidence="4" key="1">
    <citation type="submission" date="2017-02" db="UniProtKB">
        <authorList>
            <consortium name="WormBaseParasite"/>
        </authorList>
    </citation>
    <scope>IDENTIFICATION</scope>
</reference>
<dbReference type="AlphaFoldDB" id="A0A0R3T589"/>
<evidence type="ECO:0000313" key="3">
    <source>
        <dbReference type="Proteomes" id="UP000278807"/>
    </source>
</evidence>
<evidence type="ECO:0000256" key="1">
    <source>
        <dbReference type="SAM" id="Coils"/>
    </source>
</evidence>
<gene>
    <name evidence="2" type="ORF">HNAJ_LOCUS2226</name>
</gene>
<dbReference type="WBParaSite" id="HNAJ_0000222701-mRNA-1">
    <property type="protein sequence ID" value="HNAJ_0000222701-mRNA-1"/>
    <property type="gene ID" value="HNAJ_0000222701"/>
</dbReference>
<keyword evidence="1" id="KW-0175">Coiled coil</keyword>
<keyword evidence="3" id="KW-1185">Reference proteome</keyword>
<dbReference type="EMBL" id="UZAE01001043">
    <property type="protein sequence ID" value="VDN98085.1"/>
    <property type="molecule type" value="Genomic_DNA"/>
</dbReference>
<feature type="coiled-coil region" evidence="1">
    <location>
        <begin position="24"/>
        <end position="93"/>
    </location>
</feature>
<protein>
    <submittedName>
        <fullName evidence="4">Coiled-coil domain-containing protein 172</fullName>
    </submittedName>
</protein>
<organism evidence="4">
    <name type="scientific">Rodentolepis nana</name>
    <name type="common">Dwarf tapeworm</name>
    <name type="synonym">Hymenolepis nana</name>
    <dbReference type="NCBI Taxonomy" id="102285"/>
    <lineage>
        <taxon>Eukaryota</taxon>
        <taxon>Metazoa</taxon>
        <taxon>Spiralia</taxon>
        <taxon>Lophotrochozoa</taxon>
        <taxon>Platyhelminthes</taxon>
        <taxon>Cestoda</taxon>
        <taxon>Eucestoda</taxon>
        <taxon>Cyclophyllidea</taxon>
        <taxon>Hymenolepididae</taxon>
        <taxon>Rodentolepis</taxon>
    </lineage>
</organism>
<proteinExistence type="predicted"/>
<dbReference type="Proteomes" id="UP000278807">
    <property type="component" value="Unassembled WGS sequence"/>
</dbReference>
<evidence type="ECO:0000313" key="2">
    <source>
        <dbReference type="EMBL" id="VDN98085.1"/>
    </source>
</evidence>
<reference evidence="2 3" key="2">
    <citation type="submission" date="2018-11" db="EMBL/GenBank/DDBJ databases">
        <authorList>
            <consortium name="Pathogen Informatics"/>
        </authorList>
    </citation>
    <scope>NUCLEOTIDE SEQUENCE [LARGE SCALE GENOMIC DNA]</scope>
</reference>
<sequence>MLVNFKLKEMQTPELSFSFLTQAIEKHMKERSCLEARLKEIENKSSVAEKELKTVEKEHSEVKMQSAVLRERKQLLINKLQILNAKNDKLQKTFVQNQESERELEGKVTKCKAQMNSVRSQFNGEYLKLQNPIFTELSIPETKDFELPDIDIEALQVNYQAIQQSI</sequence>
<evidence type="ECO:0000313" key="4">
    <source>
        <dbReference type="WBParaSite" id="HNAJ_0000222701-mRNA-1"/>
    </source>
</evidence>
<name>A0A0R3T589_RODNA</name>
<accession>A0A0R3T589</accession>